<dbReference type="AlphaFoldDB" id="A0A9X1SD72"/>
<feature type="region of interest" description="Disordered" evidence="1">
    <location>
        <begin position="1"/>
        <end position="22"/>
    </location>
</feature>
<gene>
    <name evidence="2" type="ORF">LJ757_11400</name>
</gene>
<evidence type="ECO:0000313" key="3">
    <source>
        <dbReference type="Proteomes" id="UP001139158"/>
    </source>
</evidence>
<comment type="caution">
    <text evidence="2">The sequence shown here is derived from an EMBL/GenBank/DDBJ whole genome shotgun (WGS) entry which is preliminary data.</text>
</comment>
<reference evidence="2" key="1">
    <citation type="submission" date="2021-10" db="EMBL/GenBank/DDBJ databases">
        <title>Novel species in genus Arthrobacter.</title>
        <authorList>
            <person name="Liu Y."/>
        </authorList>
    </citation>
    <scope>NUCLEOTIDE SEQUENCE</scope>
    <source>
        <strain evidence="2">Zg-Y453</strain>
    </source>
</reference>
<evidence type="ECO:0000313" key="2">
    <source>
        <dbReference type="EMBL" id="MCC3298406.1"/>
    </source>
</evidence>
<evidence type="ECO:0000256" key="1">
    <source>
        <dbReference type="SAM" id="MobiDB-lite"/>
    </source>
</evidence>
<sequence length="75" mass="8235">MAGGNSFGDRSETGRRNIEGQADLDAGFAAGKALYEERMKLLPGLWMPPAPPWNELPVEVRARWQRTAAQAKTHG</sequence>
<protein>
    <submittedName>
        <fullName evidence="2">Uncharacterized protein</fullName>
    </submittedName>
</protein>
<organism evidence="2 3">
    <name type="scientific">Arthrobacter caoxuetaonis</name>
    <dbReference type="NCBI Taxonomy" id="2886935"/>
    <lineage>
        <taxon>Bacteria</taxon>
        <taxon>Bacillati</taxon>
        <taxon>Actinomycetota</taxon>
        <taxon>Actinomycetes</taxon>
        <taxon>Micrococcales</taxon>
        <taxon>Micrococcaceae</taxon>
        <taxon>Arthrobacter</taxon>
    </lineage>
</organism>
<proteinExistence type="predicted"/>
<keyword evidence="3" id="KW-1185">Reference proteome</keyword>
<dbReference type="RefSeq" id="WP_227896277.1">
    <property type="nucleotide sequence ID" value="NZ_CP099466.1"/>
</dbReference>
<accession>A0A9X1SD72</accession>
<feature type="compositionally biased region" description="Basic and acidic residues" evidence="1">
    <location>
        <begin position="9"/>
        <end position="18"/>
    </location>
</feature>
<dbReference type="Proteomes" id="UP001139158">
    <property type="component" value="Unassembled WGS sequence"/>
</dbReference>
<name>A0A9X1SD72_9MICC</name>
<dbReference type="EMBL" id="JAJFZV010000011">
    <property type="protein sequence ID" value="MCC3298406.1"/>
    <property type="molecule type" value="Genomic_DNA"/>
</dbReference>